<dbReference type="EMBL" id="PYAW01000003">
    <property type="protein sequence ID" value="PSL46285.1"/>
    <property type="molecule type" value="Genomic_DNA"/>
</dbReference>
<name>A0A2P8HJA6_CHINA</name>
<evidence type="ECO:0000313" key="3">
    <source>
        <dbReference type="Proteomes" id="UP000240971"/>
    </source>
</evidence>
<dbReference type="Gene3D" id="2.40.70.10">
    <property type="entry name" value="Acid Proteases"/>
    <property type="match status" value="1"/>
</dbReference>
<accession>A0A2P8HJA6</accession>
<dbReference type="AlphaFoldDB" id="A0A2P8HJA6"/>
<dbReference type="Proteomes" id="UP000240971">
    <property type="component" value="Unassembled WGS sequence"/>
</dbReference>
<organism evidence="2 3">
    <name type="scientific">Chitinophaga niastensis</name>
    <dbReference type="NCBI Taxonomy" id="536980"/>
    <lineage>
        <taxon>Bacteria</taxon>
        <taxon>Pseudomonadati</taxon>
        <taxon>Bacteroidota</taxon>
        <taxon>Chitinophagia</taxon>
        <taxon>Chitinophagales</taxon>
        <taxon>Chitinophagaceae</taxon>
        <taxon>Chitinophaga</taxon>
    </lineage>
</organism>
<comment type="caution">
    <text evidence="2">The sequence shown here is derived from an EMBL/GenBank/DDBJ whole genome shotgun (WGS) entry which is preliminary data.</text>
</comment>
<feature type="signal peptide" evidence="1">
    <location>
        <begin position="1"/>
        <end position="18"/>
    </location>
</feature>
<evidence type="ECO:0000313" key="2">
    <source>
        <dbReference type="EMBL" id="PSL46285.1"/>
    </source>
</evidence>
<protein>
    <recommendedName>
        <fullName evidence="4">Aspartyl protease</fullName>
    </recommendedName>
</protein>
<evidence type="ECO:0000256" key="1">
    <source>
        <dbReference type="SAM" id="SignalP"/>
    </source>
</evidence>
<sequence length="378" mass="43711">MKILILLLLFFNTSFSFAQNKLPIIKANSKKAFIIEGENDRFNWELSPETKLDIHTITKSVKPKWIKFYTDIDSIKIKIKPNEHFDFIVLLNNKDSCYTRIESLPVKNYSSQKRVTHDTIPFTLTEFNNVKIKAVLNKVDTLDLKFDSGTTGLLLTNDAIRNKTHLLNNTGTDNILQIGNLTWGNLQVYPVELSGQGTDGRFGWDLFDGKIVEIDYDKNIFIVHTKMPEISKAYSKFDIEYTHTLFCIQAELQIKNKKYKNRFLFDNGYQRTIMLDTLLMNEQDYPRDLVVIKKVVMKNGQGKEIPIITVNNERLNLGKQVLFNIPVQLLTTTNPAGFKTHILGNEVLKRFNTILDFQNNFVYLKPNSLIDLPYKDAK</sequence>
<feature type="chain" id="PRO_5015136020" description="Aspartyl protease" evidence="1">
    <location>
        <begin position="19"/>
        <end position="378"/>
    </location>
</feature>
<proteinExistence type="predicted"/>
<keyword evidence="1" id="KW-0732">Signal</keyword>
<keyword evidence="3" id="KW-1185">Reference proteome</keyword>
<evidence type="ECO:0008006" key="4">
    <source>
        <dbReference type="Google" id="ProtNLM"/>
    </source>
</evidence>
<dbReference type="InterPro" id="IPR021109">
    <property type="entry name" value="Peptidase_aspartic_dom_sf"/>
</dbReference>
<reference evidence="2 3" key="1">
    <citation type="submission" date="2018-03" db="EMBL/GenBank/DDBJ databases">
        <title>Genomic Encyclopedia of Archaeal and Bacterial Type Strains, Phase II (KMG-II): from individual species to whole genera.</title>
        <authorList>
            <person name="Goeker M."/>
        </authorList>
    </citation>
    <scope>NUCLEOTIDE SEQUENCE [LARGE SCALE GENOMIC DNA]</scope>
    <source>
        <strain evidence="2 3">DSM 24859</strain>
    </source>
</reference>
<dbReference type="RefSeq" id="WP_211302025.1">
    <property type="nucleotide sequence ID" value="NZ_PYAW01000003.1"/>
</dbReference>
<gene>
    <name evidence="2" type="ORF">CLV51_103262</name>
</gene>